<feature type="region of interest" description="Disordered" evidence="1">
    <location>
        <begin position="460"/>
        <end position="482"/>
    </location>
</feature>
<sequence length="606" mass="67091">MILYDASTIATAPFPDTEEGRAAKSFLVPLFQRGPEAWFEDRARMLLLGMDDLLIPLSLTDGSWNNSYLFSMYARYIASQRNAIKTGNWKPLAGFTASSALWGVGAVMKATRLDKVIQVDTWPSMRNMGANLTADQARRLTEFLTTRFPDHALVFMALNPATHSPLLNNLKGQGYAFSYMTHTRMLLPAGLDPGASARKLRRRDARMTETSGYQVLDGRDVPGCAPRLAELYRMLNREKYMTNPPNTQAFFEDLLQGTRIPLRLLVKDGRVDAFYGISVKDEVLYSPVSGYDLTLPQDVGLYRMLNSLLMMEAFDRGIAIETGGGSDPFKSLRGDRPLPRYNAVYLRHLPSYRHIAWRLVDKLGNESLLGFSRKRLREVDGEANVVGFDGIPETFAPPFLSPRESVALLNRELESLERDVEATANLTGKERTRHVVALHKRLEEEQLPRPRVARLRERLKQLEHDSQTDKKQRKKGPKDDPRADVARHLLEAATTVGGTTVVCHHLGEAPEHPPRTLAELLGKASTPTAVVLTATRGGTVEFATAATPQLVALGVDASALLTQLTADGPPQGGAELAWAEGSHPEDITGALERARGFLQTRLTAPS</sequence>
<feature type="domain" description="BioF2-like acetyltransferase" evidence="2">
    <location>
        <begin position="198"/>
        <end position="331"/>
    </location>
</feature>
<dbReference type="Gene3D" id="3.10.310.40">
    <property type="match status" value="1"/>
</dbReference>
<keyword evidence="4" id="KW-1185">Reference proteome</keyword>
<organism evidence="3 4">
    <name type="scientific">Corallococcus praedator</name>
    <dbReference type="NCBI Taxonomy" id="2316724"/>
    <lineage>
        <taxon>Bacteria</taxon>
        <taxon>Pseudomonadati</taxon>
        <taxon>Myxococcota</taxon>
        <taxon>Myxococcia</taxon>
        <taxon>Myxococcales</taxon>
        <taxon>Cystobacterineae</taxon>
        <taxon>Myxococcaceae</taxon>
        <taxon>Corallococcus</taxon>
    </lineage>
</organism>
<dbReference type="RefSeq" id="WP_120583910.1">
    <property type="nucleotide sequence ID" value="NZ_RAWI01000070.1"/>
</dbReference>
<evidence type="ECO:0000256" key="1">
    <source>
        <dbReference type="SAM" id="MobiDB-lite"/>
    </source>
</evidence>
<evidence type="ECO:0000313" key="3">
    <source>
        <dbReference type="EMBL" id="RKI10725.1"/>
    </source>
</evidence>
<dbReference type="InterPro" id="IPR038740">
    <property type="entry name" value="BioF2-like_GNAT_dom"/>
</dbReference>
<feature type="compositionally biased region" description="Basic and acidic residues" evidence="1">
    <location>
        <begin position="460"/>
        <end position="470"/>
    </location>
</feature>
<dbReference type="Pfam" id="PF13480">
    <property type="entry name" value="Acetyltransf_6"/>
    <property type="match status" value="1"/>
</dbReference>
<proteinExistence type="predicted"/>
<reference evidence="3 4" key="1">
    <citation type="submission" date="2018-09" db="EMBL/GenBank/DDBJ databases">
        <authorList>
            <person name="Livingstone P.G."/>
            <person name="Whitworth D.E."/>
        </authorList>
    </citation>
    <scope>NUCLEOTIDE SEQUENCE [LARGE SCALE GENOMIC DNA]</scope>
    <source>
        <strain evidence="3 4">CA031B</strain>
    </source>
</reference>
<evidence type="ECO:0000313" key="4">
    <source>
        <dbReference type="Proteomes" id="UP000278907"/>
    </source>
</evidence>
<comment type="caution">
    <text evidence="3">The sequence shown here is derived from an EMBL/GenBank/DDBJ whole genome shotgun (WGS) entry which is preliminary data.</text>
</comment>
<name>A0ABX9QJX0_9BACT</name>
<dbReference type="EMBL" id="RAWI01000070">
    <property type="protein sequence ID" value="RKI10725.1"/>
    <property type="molecule type" value="Genomic_DNA"/>
</dbReference>
<evidence type="ECO:0000259" key="2">
    <source>
        <dbReference type="Pfam" id="PF13480"/>
    </source>
</evidence>
<gene>
    <name evidence="3" type="ORF">D7Y13_12165</name>
</gene>
<dbReference type="Proteomes" id="UP000278907">
    <property type="component" value="Unassembled WGS sequence"/>
</dbReference>
<protein>
    <submittedName>
        <fullName evidence="3">GNAT family N-acetyltransferase</fullName>
    </submittedName>
</protein>
<accession>A0ABX9QJX0</accession>